<accession>A0ABR2CB39</accession>
<sequence length="198" mass="22759">MKGTEMENHTHMLNHKLNPFTMLKEALMIPFKSTNMIVLCFPASVPLFFSLIFHEMMLRRALVVVSNVLREPEAEIHGADALELSVYLCRGSERRGFLLMLMFFVSGIGLRHYDSRVSTAEAVRHILNDRKKLQKVMEPKMAQSSFTIKSIAMFANLASRCVRVESGEPPSMLQCVRERTPTDFLHKCKRPRHAFQYA</sequence>
<gene>
    <name evidence="2" type="ORF">V6N12_049375</name>
</gene>
<keyword evidence="1" id="KW-0472">Membrane</keyword>
<keyword evidence="1" id="KW-0812">Transmembrane</keyword>
<dbReference type="PANTHER" id="PTHR36714">
    <property type="entry name" value="T23E23.1"/>
    <property type="match status" value="1"/>
</dbReference>
<evidence type="ECO:0000313" key="2">
    <source>
        <dbReference type="EMBL" id="KAK8516653.1"/>
    </source>
</evidence>
<organism evidence="2 3">
    <name type="scientific">Hibiscus sabdariffa</name>
    <name type="common">roselle</name>
    <dbReference type="NCBI Taxonomy" id="183260"/>
    <lineage>
        <taxon>Eukaryota</taxon>
        <taxon>Viridiplantae</taxon>
        <taxon>Streptophyta</taxon>
        <taxon>Embryophyta</taxon>
        <taxon>Tracheophyta</taxon>
        <taxon>Spermatophyta</taxon>
        <taxon>Magnoliopsida</taxon>
        <taxon>eudicotyledons</taxon>
        <taxon>Gunneridae</taxon>
        <taxon>Pentapetalae</taxon>
        <taxon>rosids</taxon>
        <taxon>malvids</taxon>
        <taxon>Malvales</taxon>
        <taxon>Malvaceae</taxon>
        <taxon>Malvoideae</taxon>
        <taxon>Hibiscus</taxon>
    </lineage>
</organism>
<evidence type="ECO:0000256" key="1">
    <source>
        <dbReference type="SAM" id="Phobius"/>
    </source>
</evidence>
<name>A0ABR2CB39_9ROSI</name>
<keyword evidence="3" id="KW-1185">Reference proteome</keyword>
<proteinExistence type="predicted"/>
<dbReference type="EMBL" id="JBBPBM010000057">
    <property type="protein sequence ID" value="KAK8516653.1"/>
    <property type="molecule type" value="Genomic_DNA"/>
</dbReference>
<feature type="transmembrane region" description="Helical" evidence="1">
    <location>
        <begin position="36"/>
        <end position="53"/>
    </location>
</feature>
<dbReference type="Proteomes" id="UP001472677">
    <property type="component" value="Unassembled WGS sequence"/>
</dbReference>
<evidence type="ECO:0000313" key="3">
    <source>
        <dbReference type="Proteomes" id="UP001472677"/>
    </source>
</evidence>
<protein>
    <submittedName>
        <fullName evidence="2">Uncharacterized protein</fullName>
    </submittedName>
</protein>
<reference evidence="2 3" key="1">
    <citation type="journal article" date="2024" name="G3 (Bethesda)">
        <title>Genome assembly of Hibiscus sabdariffa L. provides insights into metabolisms of medicinal natural products.</title>
        <authorList>
            <person name="Kim T."/>
        </authorList>
    </citation>
    <scope>NUCLEOTIDE SEQUENCE [LARGE SCALE GENOMIC DNA]</scope>
    <source>
        <strain evidence="2">TK-2024</strain>
        <tissue evidence="2">Old leaves</tissue>
    </source>
</reference>
<comment type="caution">
    <text evidence="2">The sequence shown here is derived from an EMBL/GenBank/DDBJ whole genome shotgun (WGS) entry which is preliminary data.</text>
</comment>
<dbReference type="PANTHER" id="PTHR36714:SF7">
    <property type="entry name" value="TRANSMEMBRANE PROTEIN"/>
    <property type="match status" value="1"/>
</dbReference>
<keyword evidence="1" id="KW-1133">Transmembrane helix</keyword>